<dbReference type="Proteomes" id="UP000019140">
    <property type="component" value="Unassembled WGS sequence"/>
</dbReference>
<reference evidence="1 2" key="1">
    <citation type="journal article" date="2014" name="Nature">
        <title>An environmental bacterial taxon with a large and distinct metabolic repertoire.</title>
        <authorList>
            <person name="Wilson M.C."/>
            <person name="Mori T."/>
            <person name="Ruckert C."/>
            <person name="Uria A.R."/>
            <person name="Helf M.J."/>
            <person name="Takada K."/>
            <person name="Gernert C."/>
            <person name="Steffens U.A."/>
            <person name="Heycke N."/>
            <person name="Schmitt S."/>
            <person name="Rinke C."/>
            <person name="Helfrich E.J."/>
            <person name="Brachmann A.O."/>
            <person name="Gurgui C."/>
            <person name="Wakimoto T."/>
            <person name="Kracht M."/>
            <person name="Crusemann M."/>
            <person name="Hentschel U."/>
            <person name="Abe I."/>
            <person name="Matsunaga S."/>
            <person name="Kalinowski J."/>
            <person name="Takeyama H."/>
            <person name="Piel J."/>
        </authorList>
    </citation>
    <scope>NUCLEOTIDE SEQUENCE [LARGE SCALE GENOMIC DNA]</scope>
    <source>
        <strain evidence="2">TSY2</strain>
    </source>
</reference>
<name>W4LXP9_9BACT</name>
<evidence type="ECO:0000313" key="2">
    <source>
        <dbReference type="Proteomes" id="UP000019140"/>
    </source>
</evidence>
<dbReference type="HOGENOM" id="CLU_2913826_0_0_7"/>
<organism evidence="1 2">
    <name type="scientific">Candidatus Entotheonella gemina</name>
    <dbReference type="NCBI Taxonomy" id="1429439"/>
    <lineage>
        <taxon>Bacteria</taxon>
        <taxon>Pseudomonadati</taxon>
        <taxon>Nitrospinota/Tectimicrobiota group</taxon>
        <taxon>Candidatus Tectimicrobiota</taxon>
        <taxon>Candidatus Entotheonellia</taxon>
        <taxon>Candidatus Entotheonellales</taxon>
        <taxon>Candidatus Entotheonellaceae</taxon>
        <taxon>Candidatus Entotheonella</taxon>
    </lineage>
</organism>
<accession>W4LXP9</accession>
<dbReference type="EMBL" id="AZHX01001489">
    <property type="protein sequence ID" value="ETX02849.1"/>
    <property type="molecule type" value="Genomic_DNA"/>
</dbReference>
<sequence length="61" mass="7062">MSHKIRLRHCGGKWHARHTWHHMHADTHDQQARPTDELYVTMGLYKTGKSGAGREAEAQDK</sequence>
<keyword evidence="2" id="KW-1185">Reference proteome</keyword>
<gene>
    <name evidence="1" type="ORF">ETSY2_34685</name>
</gene>
<evidence type="ECO:0000313" key="1">
    <source>
        <dbReference type="EMBL" id="ETX02849.1"/>
    </source>
</evidence>
<proteinExistence type="predicted"/>
<dbReference type="AlphaFoldDB" id="W4LXP9"/>
<comment type="caution">
    <text evidence="1">The sequence shown here is derived from an EMBL/GenBank/DDBJ whole genome shotgun (WGS) entry which is preliminary data.</text>
</comment>
<protein>
    <submittedName>
        <fullName evidence="1">Uncharacterized protein</fullName>
    </submittedName>
</protein>